<proteinExistence type="predicted"/>
<dbReference type="AlphaFoldDB" id="L0JXN8"/>
<name>L0JXN8_9EURY</name>
<accession>L0JXN8</accession>
<gene>
    <name evidence="1" type="ORF">Natoc_1727</name>
</gene>
<dbReference type="Proteomes" id="UP000010878">
    <property type="component" value="Chromosome"/>
</dbReference>
<sequence>MKEEATNDLTEPSVVTRSRVGRLDTKAVFRANVVHAL</sequence>
<dbReference type="KEGG" id="nou:Natoc_1727"/>
<dbReference type="EMBL" id="CP003929">
    <property type="protein sequence ID" value="AGB37531.1"/>
    <property type="molecule type" value="Genomic_DNA"/>
</dbReference>
<evidence type="ECO:0000313" key="2">
    <source>
        <dbReference type="Proteomes" id="UP000010878"/>
    </source>
</evidence>
<protein>
    <submittedName>
        <fullName evidence="1">Uncharacterized protein</fullName>
    </submittedName>
</protein>
<evidence type="ECO:0000313" key="1">
    <source>
        <dbReference type="EMBL" id="AGB37531.1"/>
    </source>
</evidence>
<reference evidence="1 2" key="1">
    <citation type="submission" date="2012-11" db="EMBL/GenBank/DDBJ databases">
        <title>FINISHED of Natronococcus occultus SP4, DSM 3396.</title>
        <authorList>
            <consortium name="DOE Joint Genome Institute"/>
            <person name="Eisen J."/>
            <person name="Huntemann M."/>
            <person name="Wei C.-L."/>
            <person name="Han J."/>
            <person name="Detter J.C."/>
            <person name="Han C."/>
            <person name="Tapia R."/>
            <person name="Chen A."/>
            <person name="Kyrpides N."/>
            <person name="Mavromatis K."/>
            <person name="Markowitz V."/>
            <person name="Szeto E."/>
            <person name="Ivanova N."/>
            <person name="Mikhailova N."/>
            <person name="Ovchinnikova G."/>
            <person name="Pagani I."/>
            <person name="Pati A."/>
            <person name="Goodwin L."/>
            <person name="Nordberg H.P."/>
            <person name="Cantor M.N."/>
            <person name="Hua S.X."/>
            <person name="Woyke T."/>
            <person name="Eisen J."/>
            <person name="Klenk H.-P."/>
            <person name="Klenk H.-P."/>
        </authorList>
    </citation>
    <scope>NUCLEOTIDE SEQUENCE [LARGE SCALE GENOMIC DNA]</scope>
    <source>
        <strain evidence="1 2">SP4</strain>
    </source>
</reference>
<organism evidence="1 2">
    <name type="scientific">Natronococcus occultus SP4</name>
    <dbReference type="NCBI Taxonomy" id="694430"/>
    <lineage>
        <taxon>Archaea</taxon>
        <taxon>Methanobacteriati</taxon>
        <taxon>Methanobacteriota</taxon>
        <taxon>Stenosarchaea group</taxon>
        <taxon>Halobacteria</taxon>
        <taxon>Halobacteriales</taxon>
        <taxon>Natrialbaceae</taxon>
        <taxon>Natronococcus</taxon>
    </lineage>
</organism>
<keyword evidence="2" id="KW-1185">Reference proteome</keyword>
<dbReference type="HOGENOM" id="CLU_3338556_0_0_2"/>